<evidence type="ECO:0000313" key="1">
    <source>
        <dbReference type="EnsemblProtists" id="EOD15855"/>
    </source>
</evidence>
<dbReference type="RefSeq" id="XP_005777111.1">
    <property type="nucleotide sequence ID" value="XM_005777054.1"/>
</dbReference>
<reference evidence="1" key="2">
    <citation type="submission" date="2024-10" db="UniProtKB">
        <authorList>
            <consortium name="EnsemblProtists"/>
        </authorList>
    </citation>
    <scope>IDENTIFICATION</scope>
</reference>
<dbReference type="AlphaFoldDB" id="A0A0D3IX70"/>
<reference evidence="2" key="1">
    <citation type="journal article" date="2013" name="Nature">
        <title>Pan genome of the phytoplankton Emiliania underpins its global distribution.</title>
        <authorList>
            <person name="Read B.A."/>
            <person name="Kegel J."/>
            <person name="Klute M.J."/>
            <person name="Kuo A."/>
            <person name="Lefebvre S.C."/>
            <person name="Maumus F."/>
            <person name="Mayer C."/>
            <person name="Miller J."/>
            <person name="Monier A."/>
            <person name="Salamov A."/>
            <person name="Young J."/>
            <person name="Aguilar M."/>
            <person name="Claverie J.M."/>
            <person name="Frickenhaus S."/>
            <person name="Gonzalez K."/>
            <person name="Herman E.K."/>
            <person name="Lin Y.C."/>
            <person name="Napier J."/>
            <person name="Ogata H."/>
            <person name="Sarno A.F."/>
            <person name="Shmutz J."/>
            <person name="Schroeder D."/>
            <person name="de Vargas C."/>
            <person name="Verret F."/>
            <person name="von Dassow P."/>
            <person name="Valentin K."/>
            <person name="Van de Peer Y."/>
            <person name="Wheeler G."/>
            <person name="Dacks J.B."/>
            <person name="Delwiche C.F."/>
            <person name="Dyhrman S.T."/>
            <person name="Glockner G."/>
            <person name="John U."/>
            <person name="Richards T."/>
            <person name="Worden A.Z."/>
            <person name="Zhang X."/>
            <person name="Grigoriev I.V."/>
            <person name="Allen A.E."/>
            <person name="Bidle K."/>
            <person name="Borodovsky M."/>
            <person name="Bowler C."/>
            <person name="Brownlee C."/>
            <person name="Cock J.M."/>
            <person name="Elias M."/>
            <person name="Gladyshev V.N."/>
            <person name="Groth M."/>
            <person name="Guda C."/>
            <person name="Hadaegh A."/>
            <person name="Iglesias-Rodriguez M.D."/>
            <person name="Jenkins J."/>
            <person name="Jones B.M."/>
            <person name="Lawson T."/>
            <person name="Leese F."/>
            <person name="Lindquist E."/>
            <person name="Lobanov A."/>
            <person name="Lomsadze A."/>
            <person name="Malik S.B."/>
            <person name="Marsh M.E."/>
            <person name="Mackinder L."/>
            <person name="Mock T."/>
            <person name="Mueller-Roeber B."/>
            <person name="Pagarete A."/>
            <person name="Parker M."/>
            <person name="Probert I."/>
            <person name="Quesneville H."/>
            <person name="Raines C."/>
            <person name="Rensing S.A."/>
            <person name="Riano-Pachon D.M."/>
            <person name="Richier S."/>
            <person name="Rokitta S."/>
            <person name="Shiraiwa Y."/>
            <person name="Soanes D.M."/>
            <person name="van der Giezen M."/>
            <person name="Wahlund T.M."/>
            <person name="Williams B."/>
            <person name="Wilson W."/>
            <person name="Wolfe G."/>
            <person name="Wurch L.L."/>
        </authorList>
    </citation>
    <scope>NUCLEOTIDE SEQUENCE</scope>
</reference>
<name>A0A0D3IX70_EMIH1</name>
<dbReference type="HOGENOM" id="CLU_1491721_0_0_1"/>
<dbReference type="Proteomes" id="UP000013827">
    <property type="component" value="Unassembled WGS sequence"/>
</dbReference>
<dbReference type="EnsemblProtists" id="EOD24682">
    <property type="protein sequence ID" value="EOD24682"/>
    <property type="gene ID" value="EMIHUDRAFT_206756"/>
</dbReference>
<dbReference type="PaxDb" id="2903-EOD15855"/>
<sequence>MSQMQVTVPANVSPGDPFQVNTPAGPMQVTCPPGVYSGHAIAINVPDTQPVMVTAEPVTVYPDYPGAQPVAYSSNSVYPDYPGVPAQGAPTPATMSRGKMDGRVREIRSGCYYLSECPCCYCTYYGVDANAESVAIGPCCCIPLGCCPVATDKARAIQPGASHFQGNEDALWWESSTSVRKFNKNFDPEQGTLMVKCC</sequence>
<dbReference type="GeneID" id="17270229"/>
<dbReference type="RefSeq" id="XP_005768284.1">
    <property type="nucleotide sequence ID" value="XM_005768227.1"/>
</dbReference>
<protein>
    <submittedName>
        <fullName evidence="1">Uncharacterized protein</fullName>
    </submittedName>
</protein>
<accession>A0A0D3IX70</accession>
<dbReference type="KEGG" id="ehx:EMIHUDRAFT_206756"/>
<dbReference type="KEGG" id="ehx:EMIHUDRAFT_245498"/>
<proteinExistence type="predicted"/>
<keyword evidence="2" id="KW-1185">Reference proteome</keyword>
<organism evidence="1 2">
    <name type="scientific">Emiliania huxleyi (strain CCMP1516)</name>
    <dbReference type="NCBI Taxonomy" id="280463"/>
    <lineage>
        <taxon>Eukaryota</taxon>
        <taxon>Haptista</taxon>
        <taxon>Haptophyta</taxon>
        <taxon>Prymnesiophyceae</taxon>
        <taxon>Isochrysidales</taxon>
        <taxon>Noelaerhabdaceae</taxon>
        <taxon>Emiliania</taxon>
    </lineage>
</organism>
<dbReference type="EnsemblProtists" id="EOD15855">
    <property type="protein sequence ID" value="EOD15855"/>
    <property type="gene ID" value="EMIHUDRAFT_245498"/>
</dbReference>
<evidence type="ECO:0000313" key="2">
    <source>
        <dbReference type="Proteomes" id="UP000013827"/>
    </source>
</evidence>
<dbReference type="GeneID" id="17262010"/>